<feature type="domain" description="Guanylate cyclase" evidence="2">
    <location>
        <begin position="125"/>
        <end position="259"/>
    </location>
</feature>
<reference evidence="3 4" key="1">
    <citation type="submission" date="2017-04" db="EMBL/GenBank/DDBJ databases">
        <authorList>
            <person name="Afonso C.L."/>
            <person name="Miller P.J."/>
            <person name="Scott M.A."/>
            <person name="Spackman E."/>
            <person name="Goraichik I."/>
            <person name="Dimitrov K.M."/>
            <person name="Suarez D.L."/>
            <person name="Swayne D.E."/>
        </authorList>
    </citation>
    <scope>NUCLEOTIDE SEQUENCE [LARGE SCALE GENOMIC DNA]</scope>
    <source>
        <strain evidence="3 4">DSM 3385</strain>
    </source>
</reference>
<evidence type="ECO:0000259" key="2">
    <source>
        <dbReference type="PROSITE" id="PS50125"/>
    </source>
</evidence>
<dbReference type="GO" id="GO:0035556">
    <property type="term" value="P:intracellular signal transduction"/>
    <property type="evidence" value="ECO:0007669"/>
    <property type="project" value="InterPro"/>
</dbReference>
<dbReference type="Pfam" id="PF00211">
    <property type="entry name" value="Guanylate_cyc"/>
    <property type="match status" value="1"/>
</dbReference>
<dbReference type="Gene3D" id="3.30.70.1230">
    <property type="entry name" value="Nucleotide cyclase"/>
    <property type="match status" value="1"/>
</dbReference>
<dbReference type="SUPFAM" id="SSF55073">
    <property type="entry name" value="Nucleotide cyclase"/>
    <property type="match status" value="1"/>
</dbReference>
<dbReference type="Proteomes" id="UP000192418">
    <property type="component" value="Unassembled WGS sequence"/>
</dbReference>
<dbReference type="GO" id="GO:0009190">
    <property type="term" value="P:cyclic nucleotide biosynthetic process"/>
    <property type="evidence" value="ECO:0007669"/>
    <property type="project" value="InterPro"/>
</dbReference>
<dbReference type="STRING" id="1121400.SAMN02746065_11480"/>
<organism evidence="3 4">
    <name type="scientific">Desulfocicer vacuolatum DSM 3385</name>
    <dbReference type="NCBI Taxonomy" id="1121400"/>
    <lineage>
        <taxon>Bacteria</taxon>
        <taxon>Pseudomonadati</taxon>
        <taxon>Thermodesulfobacteriota</taxon>
        <taxon>Desulfobacteria</taxon>
        <taxon>Desulfobacterales</taxon>
        <taxon>Desulfobacteraceae</taxon>
        <taxon>Desulfocicer</taxon>
    </lineage>
</organism>
<dbReference type="GO" id="GO:0004016">
    <property type="term" value="F:adenylate cyclase activity"/>
    <property type="evidence" value="ECO:0007669"/>
    <property type="project" value="UniProtKB-ARBA"/>
</dbReference>
<gene>
    <name evidence="3" type="ORF">SAMN02746065_11480</name>
</gene>
<keyword evidence="4" id="KW-1185">Reference proteome</keyword>
<dbReference type="SMART" id="SM00044">
    <property type="entry name" value="CYCc"/>
    <property type="match status" value="1"/>
</dbReference>
<dbReference type="InterPro" id="IPR001054">
    <property type="entry name" value="A/G_cyclase"/>
</dbReference>
<accession>A0A1W2CYX2</accession>
<dbReference type="PANTHER" id="PTHR43081:SF1">
    <property type="entry name" value="ADENYLATE CYCLASE, TERMINAL-DIFFERENTIATION SPECIFIC"/>
    <property type="match status" value="1"/>
</dbReference>
<proteinExistence type="predicted"/>
<dbReference type="OrthoDB" id="9806735at2"/>
<dbReference type="InterPro" id="IPR050697">
    <property type="entry name" value="Adenylyl/Guanylyl_Cyclase_3/4"/>
</dbReference>
<evidence type="ECO:0000313" key="3">
    <source>
        <dbReference type="EMBL" id="SMC90370.1"/>
    </source>
</evidence>
<sequence length="306" mass="34186">MALDSNNKLYEILLDVAKKVSMGDYDNVDNLMELTTRGKYPPQVSELAEAFGMMVVKIESREFNLQQLLEKIKSKNKKLEETLQRVQLLEGVQSHLSKFVPKSVQDIIEDNPENPDLNKHEKDLSVLFLDIAGYTKMSENISQEKMNYLIETYFSEFLNIIAENKGDINETAGDGLMILFQDENPRTHAVNAVSAAIGIQKKTLVINESLKKKYDPVMVNMGINSGKASVGSTRFKGVAGDRWTYTASGPVTNIAARVCSVSKGGEILVTSSTSRHIEDRFKLGSPREQALKNVSKPIQLREIIVE</sequence>
<evidence type="ECO:0000313" key="4">
    <source>
        <dbReference type="Proteomes" id="UP000192418"/>
    </source>
</evidence>
<dbReference type="EMBL" id="FWXY01000014">
    <property type="protein sequence ID" value="SMC90370.1"/>
    <property type="molecule type" value="Genomic_DNA"/>
</dbReference>
<keyword evidence="1" id="KW-0175">Coiled coil</keyword>
<dbReference type="RefSeq" id="WP_084069946.1">
    <property type="nucleotide sequence ID" value="NZ_FWXY01000014.1"/>
</dbReference>
<feature type="coiled-coil region" evidence="1">
    <location>
        <begin position="62"/>
        <end position="89"/>
    </location>
</feature>
<dbReference type="InterPro" id="IPR029787">
    <property type="entry name" value="Nucleotide_cyclase"/>
</dbReference>
<name>A0A1W2CYX2_9BACT</name>
<dbReference type="PANTHER" id="PTHR43081">
    <property type="entry name" value="ADENYLATE CYCLASE, TERMINAL-DIFFERENTIATION SPECIFIC-RELATED"/>
    <property type="match status" value="1"/>
</dbReference>
<dbReference type="CDD" id="cd07302">
    <property type="entry name" value="CHD"/>
    <property type="match status" value="1"/>
</dbReference>
<evidence type="ECO:0000256" key="1">
    <source>
        <dbReference type="SAM" id="Coils"/>
    </source>
</evidence>
<dbReference type="AlphaFoldDB" id="A0A1W2CYX2"/>
<dbReference type="PROSITE" id="PS50125">
    <property type="entry name" value="GUANYLATE_CYCLASE_2"/>
    <property type="match status" value="1"/>
</dbReference>
<protein>
    <submittedName>
        <fullName evidence="3">Adenylate cyclase, class 3</fullName>
    </submittedName>
</protein>